<dbReference type="InterPro" id="IPR012337">
    <property type="entry name" value="RNaseH-like_sf"/>
</dbReference>
<gene>
    <name evidence="10" type="ORF">AMK59_8439</name>
</gene>
<keyword evidence="2" id="KW-0698">rRNA processing</keyword>
<dbReference type="GO" id="GO:0071051">
    <property type="term" value="P:poly(A)-dependent snoRNA 3'-end processing"/>
    <property type="evidence" value="ECO:0007669"/>
    <property type="project" value="TreeGrafter"/>
</dbReference>
<dbReference type="GO" id="GO:0071044">
    <property type="term" value="P:histone mRNA catabolic process"/>
    <property type="evidence" value="ECO:0007669"/>
    <property type="project" value="TreeGrafter"/>
</dbReference>
<dbReference type="CDD" id="cd06147">
    <property type="entry name" value="Rrp6p_like_exo"/>
    <property type="match status" value="1"/>
</dbReference>
<evidence type="ECO:0000259" key="9">
    <source>
        <dbReference type="PROSITE" id="PS50967"/>
    </source>
</evidence>
<dbReference type="AlphaFoldDB" id="A0A0T6AUN8"/>
<dbReference type="Pfam" id="PF08066">
    <property type="entry name" value="PMC2NT"/>
    <property type="match status" value="1"/>
</dbReference>
<dbReference type="GO" id="GO:0000176">
    <property type="term" value="C:nuclear exosome (RNase complex)"/>
    <property type="evidence" value="ECO:0007669"/>
    <property type="project" value="InterPro"/>
</dbReference>
<feature type="domain" description="HRDC" evidence="9">
    <location>
        <begin position="493"/>
        <end position="529"/>
    </location>
</feature>
<dbReference type="Pfam" id="PF01612">
    <property type="entry name" value="DNA_pol_A_exo1"/>
    <property type="match status" value="1"/>
</dbReference>
<dbReference type="InterPro" id="IPR045092">
    <property type="entry name" value="Rrp6-like"/>
</dbReference>
<dbReference type="GO" id="GO:0005730">
    <property type="term" value="C:nucleolus"/>
    <property type="evidence" value="ECO:0007669"/>
    <property type="project" value="TreeGrafter"/>
</dbReference>
<dbReference type="GO" id="GO:0000175">
    <property type="term" value="F:3'-5'-RNA exonuclease activity"/>
    <property type="evidence" value="ECO:0007669"/>
    <property type="project" value="InterPro"/>
</dbReference>
<dbReference type="PANTHER" id="PTHR12124">
    <property type="entry name" value="POLYMYOSITIS/SCLERODERMA AUTOANTIGEN-RELATED"/>
    <property type="match status" value="1"/>
</dbReference>
<evidence type="ECO:0000256" key="7">
    <source>
        <dbReference type="ARBA" id="ARBA00023242"/>
    </source>
</evidence>
<dbReference type="GO" id="GO:0071038">
    <property type="term" value="P:TRAMP-dependent tRNA surveillance pathway"/>
    <property type="evidence" value="ECO:0007669"/>
    <property type="project" value="TreeGrafter"/>
</dbReference>
<accession>A0A0T6AUN8</accession>
<dbReference type="InterPro" id="IPR002121">
    <property type="entry name" value="HRDC_dom"/>
</dbReference>
<evidence type="ECO:0000256" key="6">
    <source>
        <dbReference type="ARBA" id="ARBA00022839"/>
    </source>
</evidence>
<evidence type="ECO:0000256" key="1">
    <source>
        <dbReference type="ARBA" id="ARBA00004123"/>
    </source>
</evidence>
<dbReference type="InterPro" id="IPR012588">
    <property type="entry name" value="Exosome-assoc_fac_Rrp6_N"/>
</dbReference>
<evidence type="ECO:0000313" key="10">
    <source>
        <dbReference type="EMBL" id="KRT78455.1"/>
    </source>
</evidence>
<dbReference type="GO" id="GO:0071037">
    <property type="term" value="P:nuclear polyadenylation-dependent snRNA catabolic process"/>
    <property type="evidence" value="ECO:0007669"/>
    <property type="project" value="TreeGrafter"/>
</dbReference>
<keyword evidence="5" id="KW-0271">Exosome</keyword>
<dbReference type="SUPFAM" id="SSF47819">
    <property type="entry name" value="HRDC-like"/>
    <property type="match status" value="1"/>
</dbReference>
<keyword evidence="7" id="KW-0539">Nucleus</keyword>
<organism evidence="10 11">
    <name type="scientific">Oryctes borbonicus</name>
    <dbReference type="NCBI Taxonomy" id="1629725"/>
    <lineage>
        <taxon>Eukaryota</taxon>
        <taxon>Metazoa</taxon>
        <taxon>Ecdysozoa</taxon>
        <taxon>Arthropoda</taxon>
        <taxon>Hexapoda</taxon>
        <taxon>Insecta</taxon>
        <taxon>Pterygota</taxon>
        <taxon>Neoptera</taxon>
        <taxon>Endopterygota</taxon>
        <taxon>Coleoptera</taxon>
        <taxon>Polyphaga</taxon>
        <taxon>Scarabaeiformia</taxon>
        <taxon>Scarabaeidae</taxon>
        <taxon>Dynastinae</taxon>
        <taxon>Oryctes</taxon>
    </lineage>
</organism>
<dbReference type="Proteomes" id="UP000051574">
    <property type="component" value="Unassembled WGS sequence"/>
</dbReference>
<dbReference type="GO" id="GO:0071036">
    <property type="term" value="P:nuclear polyadenylation-dependent snoRNA catabolic process"/>
    <property type="evidence" value="ECO:0007669"/>
    <property type="project" value="TreeGrafter"/>
</dbReference>
<dbReference type="GO" id="GO:0071035">
    <property type="term" value="P:nuclear polyadenylation-dependent rRNA catabolic process"/>
    <property type="evidence" value="ECO:0007669"/>
    <property type="project" value="TreeGrafter"/>
</dbReference>
<dbReference type="GO" id="GO:0071039">
    <property type="term" value="P:nuclear polyadenylation-dependent CUT catabolic process"/>
    <property type="evidence" value="ECO:0007669"/>
    <property type="project" value="TreeGrafter"/>
</dbReference>
<keyword evidence="3" id="KW-0540">Nuclease</keyword>
<dbReference type="InterPro" id="IPR044876">
    <property type="entry name" value="HRDC_dom_sf"/>
</dbReference>
<dbReference type="InterPro" id="IPR036397">
    <property type="entry name" value="RNaseH_sf"/>
</dbReference>
<dbReference type="OrthoDB" id="2250022at2759"/>
<reference evidence="10 11" key="1">
    <citation type="submission" date="2015-09" db="EMBL/GenBank/DDBJ databases">
        <title>Draft genome of the scarab beetle Oryctes borbonicus.</title>
        <authorList>
            <person name="Meyer J.M."/>
            <person name="Markov G.V."/>
            <person name="Baskaran P."/>
            <person name="Herrmann M."/>
            <person name="Sommer R.J."/>
            <person name="Roedelsperger C."/>
        </authorList>
    </citation>
    <scope>NUCLEOTIDE SEQUENCE [LARGE SCALE GENOMIC DNA]</scope>
    <source>
        <strain evidence="10">OB123</strain>
        <tissue evidence="10">Whole animal</tissue>
    </source>
</reference>
<keyword evidence="6" id="KW-0269">Exonuclease</keyword>
<comment type="similarity">
    <text evidence="8">Belongs to the exosome component 10/RRP6 family.</text>
</comment>
<comment type="caution">
    <text evidence="10">The sequence shown here is derived from an EMBL/GenBank/DDBJ whole genome shotgun (WGS) entry which is preliminary data.</text>
</comment>
<dbReference type="GO" id="GO:0000467">
    <property type="term" value="P:exonucleolytic trimming to generate mature 3'-end of 5.8S rRNA from tricistronic rRNA transcript (SSU-rRNA, 5.8S rRNA, LSU-rRNA)"/>
    <property type="evidence" value="ECO:0007669"/>
    <property type="project" value="InterPro"/>
</dbReference>
<keyword evidence="4" id="KW-0378">Hydrolase</keyword>
<dbReference type="EMBL" id="LJIG01022838">
    <property type="protein sequence ID" value="KRT78455.1"/>
    <property type="molecule type" value="Genomic_DNA"/>
</dbReference>
<dbReference type="Gene3D" id="3.30.420.10">
    <property type="entry name" value="Ribonuclease H-like superfamily/Ribonuclease H"/>
    <property type="match status" value="1"/>
</dbReference>
<name>A0A0T6AUN8_9SCAR</name>
<dbReference type="GO" id="GO:0071040">
    <property type="term" value="P:nuclear polyadenylation-dependent antisense transcript catabolic process"/>
    <property type="evidence" value="ECO:0007669"/>
    <property type="project" value="TreeGrafter"/>
</dbReference>
<dbReference type="FunFam" id="3.30.420.10:FF:000059">
    <property type="entry name" value="Exosome complex exonuclease Rrp6"/>
    <property type="match status" value="1"/>
</dbReference>
<dbReference type="GO" id="GO:0003727">
    <property type="term" value="F:single-stranded RNA binding"/>
    <property type="evidence" value="ECO:0007669"/>
    <property type="project" value="TreeGrafter"/>
</dbReference>
<proteinExistence type="inferred from homology"/>
<sequence length="529" mass="61401">MDNVNINENKQSETNDKDLNLDNFTKDGFKCLTGAIKLANALPIDSDWSFYKLNESFSRVTNNEGERLSKLINSILRKYDIDDNVNARKSLKDKVELIVEANDTILEKVSDNLDEVNGIKKPNIQPVEFQTVTAELPTISGSWNRINKATFSITSSVNSPKQNFSSSKSIHLLTGKNIIRPQTYFKDKIDNSNNYPWQPRITEKPNSIRPLALILEETEFGEVFCHPYEMELDQFEPPANQLKAVKPVLPKPLAETPLHHIETADKLAGIVEELLKHPIIAVDLEHHSYRTFLGITCLMQISTREADYIIDTLQLRDKLYVLNEVFTKPSIVKVFHGADSDIPWLQRDLSLYVVNMFDTHQAAKQLGYSGLSLAYLLQRFCKFIPNKQFQLADWRIRPLPEELINYAREDTHYLIYLYEVLKNELLKQGNGQDNILKSVIQKSTEICKKVRNNLNLILLNYVLVSFLMQRYIKPILNNDSHLDFYRKCKRLFDNKQMYALKKLYQWRDKIAREEDESTGYMFVSLFHLR</sequence>
<dbReference type="InterPro" id="IPR010997">
    <property type="entry name" value="HRDC-like_sf"/>
</dbReference>
<dbReference type="Gene3D" id="1.10.150.80">
    <property type="entry name" value="HRDC domain"/>
    <property type="match status" value="1"/>
</dbReference>
<evidence type="ECO:0000256" key="2">
    <source>
        <dbReference type="ARBA" id="ARBA00022552"/>
    </source>
</evidence>
<dbReference type="InterPro" id="IPR002562">
    <property type="entry name" value="3'-5'_exonuclease_dom"/>
</dbReference>
<dbReference type="PANTHER" id="PTHR12124:SF47">
    <property type="entry name" value="EXOSOME COMPONENT 10"/>
    <property type="match status" value="1"/>
</dbReference>
<evidence type="ECO:0000256" key="3">
    <source>
        <dbReference type="ARBA" id="ARBA00022722"/>
    </source>
</evidence>
<dbReference type="InterPro" id="IPR049559">
    <property type="entry name" value="Rrp6p-like_exo"/>
</dbReference>
<keyword evidence="11" id="KW-1185">Reference proteome</keyword>
<dbReference type="PROSITE" id="PS50967">
    <property type="entry name" value="HRDC"/>
    <property type="match status" value="1"/>
</dbReference>
<evidence type="ECO:0000313" key="11">
    <source>
        <dbReference type="Proteomes" id="UP000051574"/>
    </source>
</evidence>
<evidence type="ECO:0000256" key="4">
    <source>
        <dbReference type="ARBA" id="ARBA00022801"/>
    </source>
</evidence>
<dbReference type="GO" id="GO:0000166">
    <property type="term" value="F:nucleotide binding"/>
    <property type="evidence" value="ECO:0007669"/>
    <property type="project" value="InterPro"/>
</dbReference>
<dbReference type="SMART" id="SM00474">
    <property type="entry name" value="35EXOc"/>
    <property type="match status" value="1"/>
</dbReference>
<evidence type="ECO:0000256" key="8">
    <source>
        <dbReference type="ARBA" id="ARBA00043957"/>
    </source>
</evidence>
<dbReference type="SUPFAM" id="SSF53098">
    <property type="entry name" value="Ribonuclease H-like"/>
    <property type="match status" value="1"/>
</dbReference>
<comment type="subcellular location">
    <subcellularLocation>
        <location evidence="1">Nucleus</location>
    </subcellularLocation>
</comment>
<evidence type="ECO:0000256" key="5">
    <source>
        <dbReference type="ARBA" id="ARBA00022835"/>
    </source>
</evidence>
<protein>
    <recommendedName>
        <fullName evidence="9">HRDC domain-containing protein</fullName>
    </recommendedName>
</protein>